<keyword evidence="4" id="KW-1185">Reference proteome</keyword>
<dbReference type="AlphaFoldDB" id="A0A9R1XKX0"/>
<feature type="region of interest" description="Disordered" evidence="2">
    <location>
        <begin position="269"/>
        <end position="290"/>
    </location>
</feature>
<feature type="region of interest" description="Disordered" evidence="2">
    <location>
        <begin position="21"/>
        <end position="51"/>
    </location>
</feature>
<protein>
    <submittedName>
        <fullName evidence="3">Uncharacterized protein</fullName>
    </submittedName>
</protein>
<sequence>MFEGKFPLVKFGQFVEVSNASETEISSADEETEDEVITASEHEEEPVSPMEIIAEEHVLVTDEEENDDVYANDDDESDFERGLMDNVVNEYDGEDDMDQGEDITNYDNDDLIFVATPTQPTQEGPSVIRSYHEVGSSLAPRGSSPPIHVHDAASERLARLLVQPYFDSFSRSKGISIREGNVGGADPSVFDLKAEIGVLNQKLIEKDVLIGNLDVQVSELEEENSSKSKQISSLQVNLGALMVGYYDLKNKLIVEFVDEFKTIVEDPNATQTSQSATANTSQYDQLGDTPPAWRVSRRDMARHGTLWRVMARVFSFETRY</sequence>
<organism evidence="3 4">
    <name type="scientific">Lactuca sativa</name>
    <name type="common">Garden lettuce</name>
    <dbReference type="NCBI Taxonomy" id="4236"/>
    <lineage>
        <taxon>Eukaryota</taxon>
        <taxon>Viridiplantae</taxon>
        <taxon>Streptophyta</taxon>
        <taxon>Embryophyta</taxon>
        <taxon>Tracheophyta</taxon>
        <taxon>Spermatophyta</taxon>
        <taxon>Magnoliopsida</taxon>
        <taxon>eudicotyledons</taxon>
        <taxon>Gunneridae</taxon>
        <taxon>Pentapetalae</taxon>
        <taxon>asterids</taxon>
        <taxon>campanulids</taxon>
        <taxon>Asterales</taxon>
        <taxon>Asteraceae</taxon>
        <taxon>Cichorioideae</taxon>
        <taxon>Cichorieae</taxon>
        <taxon>Lactucinae</taxon>
        <taxon>Lactuca</taxon>
    </lineage>
</organism>
<dbReference type="EMBL" id="NBSK02000003">
    <property type="protein sequence ID" value="KAJ0216966.1"/>
    <property type="molecule type" value="Genomic_DNA"/>
</dbReference>
<feature type="compositionally biased region" description="Acidic residues" evidence="2">
    <location>
        <begin position="27"/>
        <end position="46"/>
    </location>
</feature>
<reference evidence="3 4" key="1">
    <citation type="journal article" date="2017" name="Nat. Commun.">
        <title>Genome assembly with in vitro proximity ligation data and whole-genome triplication in lettuce.</title>
        <authorList>
            <person name="Reyes-Chin-Wo S."/>
            <person name="Wang Z."/>
            <person name="Yang X."/>
            <person name="Kozik A."/>
            <person name="Arikit S."/>
            <person name="Song C."/>
            <person name="Xia L."/>
            <person name="Froenicke L."/>
            <person name="Lavelle D.O."/>
            <person name="Truco M.J."/>
            <person name="Xia R."/>
            <person name="Zhu S."/>
            <person name="Xu C."/>
            <person name="Xu H."/>
            <person name="Xu X."/>
            <person name="Cox K."/>
            <person name="Korf I."/>
            <person name="Meyers B.C."/>
            <person name="Michelmore R.W."/>
        </authorList>
    </citation>
    <scope>NUCLEOTIDE SEQUENCE [LARGE SCALE GENOMIC DNA]</scope>
    <source>
        <strain evidence="4">cv. Salinas</strain>
        <tissue evidence="3">Seedlings</tissue>
    </source>
</reference>
<keyword evidence="1" id="KW-0175">Coiled coil</keyword>
<evidence type="ECO:0000313" key="4">
    <source>
        <dbReference type="Proteomes" id="UP000235145"/>
    </source>
</evidence>
<feature type="compositionally biased region" description="Low complexity" evidence="2">
    <location>
        <begin position="269"/>
        <end position="282"/>
    </location>
</feature>
<feature type="coiled-coil region" evidence="1">
    <location>
        <begin position="210"/>
        <end position="237"/>
    </location>
</feature>
<accession>A0A9R1XKX0</accession>
<proteinExistence type="predicted"/>
<dbReference type="Proteomes" id="UP000235145">
    <property type="component" value="Unassembled WGS sequence"/>
</dbReference>
<evidence type="ECO:0000313" key="3">
    <source>
        <dbReference type="EMBL" id="KAJ0216966.1"/>
    </source>
</evidence>
<evidence type="ECO:0000256" key="1">
    <source>
        <dbReference type="SAM" id="Coils"/>
    </source>
</evidence>
<name>A0A9R1XKX0_LACSA</name>
<gene>
    <name evidence="3" type="ORF">LSAT_V11C300126710</name>
</gene>
<evidence type="ECO:0000256" key="2">
    <source>
        <dbReference type="SAM" id="MobiDB-lite"/>
    </source>
</evidence>
<comment type="caution">
    <text evidence="3">The sequence shown here is derived from an EMBL/GenBank/DDBJ whole genome shotgun (WGS) entry which is preliminary data.</text>
</comment>